<dbReference type="GO" id="GO:0006883">
    <property type="term" value="P:intracellular sodium ion homeostasis"/>
    <property type="evidence" value="ECO:0007669"/>
    <property type="project" value="TreeGrafter"/>
</dbReference>
<dbReference type="AlphaFoldDB" id="A0A7R9GKB4"/>
<keyword evidence="3" id="KW-1133">Transmembrane helix</keyword>
<dbReference type="EMBL" id="CAJPEX010007655">
    <property type="protein sequence ID" value="CAG0924446.1"/>
    <property type="molecule type" value="Genomic_DNA"/>
</dbReference>
<name>A0A7R9GKB4_9CRUS</name>
<keyword evidence="3" id="KW-0812">Transmembrane</keyword>
<dbReference type="PANTHER" id="PTHR43294:SF13">
    <property type="entry name" value="SODIUM_POTASSIUM-TRANSPORTING ATPASE SUBUNIT ALPHA"/>
    <property type="match status" value="1"/>
</dbReference>
<evidence type="ECO:0000259" key="4">
    <source>
        <dbReference type="SMART" id="SM00831"/>
    </source>
</evidence>
<evidence type="ECO:0000313" key="5">
    <source>
        <dbReference type="EMBL" id="CAD7284294.1"/>
    </source>
</evidence>
<evidence type="ECO:0000256" key="2">
    <source>
        <dbReference type="ARBA" id="ARBA00022475"/>
    </source>
</evidence>
<protein>
    <recommendedName>
        <fullName evidence="4">Cation-transporting P-type ATPase N-terminal domain-containing protein</fullName>
    </recommendedName>
</protein>
<dbReference type="OrthoDB" id="6370964at2759"/>
<dbReference type="SMART" id="SM00831">
    <property type="entry name" value="Cation_ATPase_N"/>
    <property type="match status" value="1"/>
</dbReference>
<evidence type="ECO:0000256" key="3">
    <source>
        <dbReference type="SAM" id="Phobius"/>
    </source>
</evidence>
<accession>A0A7R9GKB4</accession>
<dbReference type="SUPFAM" id="SSF81665">
    <property type="entry name" value="Calcium ATPase, transmembrane domain M"/>
    <property type="match status" value="1"/>
</dbReference>
<dbReference type="GO" id="GO:0005886">
    <property type="term" value="C:plasma membrane"/>
    <property type="evidence" value="ECO:0007669"/>
    <property type="project" value="UniProtKB-SubCell"/>
</dbReference>
<dbReference type="GO" id="GO:1990573">
    <property type="term" value="P:potassium ion import across plasma membrane"/>
    <property type="evidence" value="ECO:0007669"/>
    <property type="project" value="TreeGrafter"/>
</dbReference>
<dbReference type="Gene3D" id="1.20.1110.10">
    <property type="entry name" value="Calcium-transporting ATPase, transmembrane domain"/>
    <property type="match status" value="1"/>
</dbReference>
<dbReference type="PANTHER" id="PTHR43294">
    <property type="entry name" value="SODIUM/POTASSIUM-TRANSPORTING ATPASE SUBUNIT ALPHA"/>
    <property type="match status" value="1"/>
</dbReference>
<dbReference type="Pfam" id="PF00690">
    <property type="entry name" value="Cation_ATPase_N"/>
    <property type="match status" value="1"/>
</dbReference>
<dbReference type="Gene3D" id="2.70.150.10">
    <property type="entry name" value="Calcium-transporting ATPase, cytoplasmic transduction domain A"/>
    <property type="match status" value="1"/>
</dbReference>
<feature type="transmembrane region" description="Helical" evidence="3">
    <location>
        <begin position="99"/>
        <end position="120"/>
    </location>
</feature>
<evidence type="ECO:0000256" key="1">
    <source>
        <dbReference type="ARBA" id="ARBA00004651"/>
    </source>
</evidence>
<evidence type="ECO:0000313" key="6">
    <source>
        <dbReference type="Proteomes" id="UP000678499"/>
    </source>
</evidence>
<dbReference type="GO" id="GO:0036376">
    <property type="term" value="P:sodium ion export across plasma membrane"/>
    <property type="evidence" value="ECO:0007669"/>
    <property type="project" value="TreeGrafter"/>
</dbReference>
<dbReference type="InterPro" id="IPR050510">
    <property type="entry name" value="Cation_transp_ATPase_P-type"/>
</dbReference>
<feature type="non-terminal residue" evidence="5">
    <location>
        <position position="169"/>
    </location>
</feature>
<keyword evidence="3" id="KW-0472">Membrane</keyword>
<proteinExistence type="predicted"/>
<dbReference type="EMBL" id="OA889692">
    <property type="protein sequence ID" value="CAD7284294.1"/>
    <property type="molecule type" value="Genomic_DNA"/>
</dbReference>
<reference evidence="5" key="1">
    <citation type="submission" date="2020-11" db="EMBL/GenBank/DDBJ databases">
        <authorList>
            <person name="Tran Van P."/>
        </authorList>
    </citation>
    <scope>NUCLEOTIDE SEQUENCE</scope>
</reference>
<dbReference type="PRINTS" id="PR00121">
    <property type="entry name" value="NAKATPASE"/>
</dbReference>
<organism evidence="5">
    <name type="scientific">Notodromas monacha</name>
    <dbReference type="NCBI Taxonomy" id="399045"/>
    <lineage>
        <taxon>Eukaryota</taxon>
        <taxon>Metazoa</taxon>
        <taxon>Ecdysozoa</taxon>
        <taxon>Arthropoda</taxon>
        <taxon>Crustacea</taxon>
        <taxon>Oligostraca</taxon>
        <taxon>Ostracoda</taxon>
        <taxon>Podocopa</taxon>
        <taxon>Podocopida</taxon>
        <taxon>Cypridocopina</taxon>
        <taxon>Cypridoidea</taxon>
        <taxon>Cyprididae</taxon>
        <taxon>Notodromas</taxon>
    </lineage>
</organism>
<comment type="subcellular location">
    <subcellularLocation>
        <location evidence="1">Cell membrane</location>
        <topology evidence="1">Multi-pass membrane protein</topology>
    </subcellularLocation>
</comment>
<keyword evidence="2" id="KW-1003">Cell membrane</keyword>
<feature type="transmembrane region" description="Helical" evidence="3">
    <location>
        <begin position="132"/>
        <end position="151"/>
    </location>
</feature>
<dbReference type="GO" id="GO:1902600">
    <property type="term" value="P:proton transmembrane transport"/>
    <property type="evidence" value="ECO:0007669"/>
    <property type="project" value="TreeGrafter"/>
</dbReference>
<dbReference type="GO" id="GO:0030007">
    <property type="term" value="P:intracellular potassium ion homeostasis"/>
    <property type="evidence" value="ECO:0007669"/>
    <property type="project" value="TreeGrafter"/>
</dbReference>
<keyword evidence="6" id="KW-1185">Reference proteome</keyword>
<sequence>MVTWSLDYPRKSKFCDSEFCEVMTMMTKKRNKDAEKQREEMTVDFHTASLEELFVRFNVNPAIGLSSLEAKLRLARDGPNALTPPPKVSEWIKFLKSMMGGFSILLWSGCIMCLAAFVVQARGMPDPPYDNLYLGVALGVVVLITGLFSYYQESKSTRIMDSFKNILPQ</sequence>
<dbReference type="GO" id="GO:0005391">
    <property type="term" value="F:P-type sodium:potassium-exchanging transporter activity"/>
    <property type="evidence" value="ECO:0007669"/>
    <property type="project" value="TreeGrafter"/>
</dbReference>
<feature type="domain" description="Cation-transporting P-type ATPase N-terminal" evidence="4">
    <location>
        <begin position="44"/>
        <end position="118"/>
    </location>
</feature>
<dbReference type="InterPro" id="IPR023298">
    <property type="entry name" value="ATPase_P-typ_TM_dom_sf"/>
</dbReference>
<dbReference type="Proteomes" id="UP000678499">
    <property type="component" value="Unassembled WGS sequence"/>
</dbReference>
<gene>
    <name evidence="5" type="ORF">NMOB1V02_LOCUS11901</name>
</gene>
<dbReference type="InterPro" id="IPR004014">
    <property type="entry name" value="ATPase_P-typ_cation-transptr_N"/>
</dbReference>